<name>A0A9R1WHH2_LACSA</name>
<feature type="region of interest" description="Disordered" evidence="1">
    <location>
        <begin position="1"/>
        <end position="156"/>
    </location>
</feature>
<proteinExistence type="predicted"/>
<accession>A0A9R1WHH2</accession>
<organism evidence="2 3">
    <name type="scientific">Lactuca sativa</name>
    <name type="common">Garden lettuce</name>
    <dbReference type="NCBI Taxonomy" id="4236"/>
    <lineage>
        <taxon>Eukaryota</taxon>
        <taxon>Viridiplantae</taxon>
        <taxon>Streptophyta</taxon>
        <taxon>Embryophyta</taxon>
        <taxon>Tracheophyta</taxon>
        <taxon>Spermatophyta</taxon>
        <taxon>Magnoliopsida</taxon>
        <taxon>eudicotyledons</taxon>
        <taxon>Gunneridae</taxon>
        <taxon>Pentapetalae</taxon>
        <taxon>asterids</taxon>
        <taxon>campanulids</taxon>
        <taxon>Asterales</taxon>
        <taxon>Asteraceae</taxon>
        <taxon>Cichorioideae</taxon>
        <taxon>Cichorieae</taxon>
        <taxon>Lactucinae</taxon>
        <taxon>Lactuca</taxon>
    </lineage>
</organism>
<comment type="caution">
    <text evidence="2">The sequence shown here is derived from an EMBL/GenBank/DDBJ whole genome shotgun (WGS) entry which is preliminary data.</text>
</comment>
<keyword evidence="3" id="KW-1185">Reference proteome</keyword>
<dbReference type="InterPro" id="IPR017956">
    <property type="entry name" value="AT_hook_DNA-bd_motif"/>
</dbReference>
<reference evidence="2 3" key="1">
    <citation type="journal article" date="2017" name="Nat. Commun.">
        <title>Genome assembly with in vitro proximity ligation data and whole-genome triplication in lettuce.</title>
        <authorList>
            <person name="Reyes-Chin-Wo S."/>
            <person name="Wang Z."/>
            <person name="Yang X."/>
            <person name="Kozik A."/>
            <person name="Arikit S."/>
            <person name="Song C."/>
            <person name="Xia L."/>
            <person name="Froenicke L."/>
            <person name="Lavelle D.O."/>
            <person name="Truco M.J."/>
            <person name="Xia R."/>
            <person name="Zhu S."/>
            <person name="Xu C."/>
            <person name="Xu H."/>
            <person name="Xu X."/>
            <person name="Cox K."/>
            <person name="Korf I."/>
            <person name="Meyers B.C."/>
            <person name="Michelmore R.W."/>
        </authorList>
    </citation>
    <scope>NUCLEOTIDE SEQUENCE [LARGE SCALE GENOMIC DNA]</scope>
    <source>
        <strain evidence="3">cv. Salinas</strain>
        <tissue evidence="2">Seedlings</tissue>
    </source>
</reference>
<gene>
    <name evidence="2" type="ORF">LSAT_V11C200055860</name>
</gene>
<feature type="compositionally biased region" description="Basic residues" evidence="1">
    <location>
        <begin position="9"/>
        <end position="18"/>
    </location>
</feature>
<dbReference type="SMART" id="SM00384">
    <property type="entry name" value="AT_hook"/>
    <property type="match status" value="4"/>
</dbReference>
<evidence type="ECO:0000256" key="1">
    <source>
        <dbReference type="SAM" id="MobiDB-lite"/>
    </source>
</evidence>
<dbReference type="AlphaFoldDB" id="A0A9R1WHH2"/>
<sequence>MMNSPPGLSKRKPGRPPKHRSDSEPLSSSPGLGNDSVAVPSPPPTENSAATAKRGRGRPPKVGATTGGHITVFGGGETQAVETPSENSSREPKMMSGTMGSKRGRGRPRRIGIGTVTVPLSGNVLRRRGRPKKRDGRSNVAANGGAGDRGLGSRSSRRSAINIAKLIGKTLGKPNKVGAGTAIVVTDPRQLVVYQELKTKYDLLQSKVKEVVNVIKPHIDYENPAFKVIQEVEAMEDM</sequence>
<evidence type="ECO:0000313" key="2">
    <source>
        <dbReference type="EMBL" id="KAJ0223818.1"/>
    </source>
</evidence>
<evidence type="ECO:0000313" key="3">
    <source>
        <dbReference type="Proteomes" id="UP000235145"/>
    </source>
</evidence>
<dbReference type="PRINTS" id="PR00929">
    <property type="entry name" value="ATHOOK"/>
</dbReference>
<dbReference type="EMBL" id="NBSK02000002">
    <property type="protein sequence ID" value="KAJ0223818.1"/>
    <property type="molecule type" value="Genomic_DNA"/>
</dbReference>
<dbReference type="Proteomes" id="UP000235145">
    <property type="component" value="Unassembled WGS sequence"/>
</dbReference>
<feature type="compositionally biased region" description="Basic residues" evidence="1">
    <location>
        <begin position="125"/>
        <end position="135"/>
    </location>
</feature>
<dbReference type="GO" id="GO:0003677">
    <property type="term" value="F:DNA binding"/>
    <property type="evidence" value="ECO:0007669"/>
    <property type="project" value="InterPro"/>
</dbReference>
<dbReference type="OrthoDB" id="1110759at2759"/>
<dbReference type="Gramene" id="rna-gnl|WGS:NBSK|LSAT_2X12341_mrna">
    <property type="protein sequence ID" value="cds-PLY73060.1"/>
    <property type="gene ID" value="gene-LSAT_2X12341"/>
</dbReference>
<protein>
    <submittedName>
        <fullName evidence="2">Uncharacterized protein</fullName>
    </submittedName>
</protein>